<dbReference type="SUPFAM" id="SSF88659">
    <property type="entry name" value="Sigma3 and sigma4 domains of RNA polymerase sigma factors"/>
    <property type="match status" value="1"/>
</dbReference>
<evidence type="ECO:0000256" key="5">
    <source>
        <dbReference type="ARBA" id="ARBA00023163"/>
    </source>
</evidence>
<dbReference type="Gene3D" id="1.10.10.10">
    <property type="entry name" value="Winged helix-like DNA-binding domain superfamily/Winged helix DNA-binding domain"/>
    <property type="match status" value="1"/>
</dbReference>
<evidence type="ECO:0000256" key="2">
    <source>
        <dbReference type="ARBA" id="ARBA00011344"/>
    </source>
</evidence>
<evidence type="ECO:0000259" key="7">
    <source>
        <dbReference type="Pfam" id="PF08281"/>
    </source>
</evidence>
<dbReference type="GO" id="GO:0006352">
    <property type="term" value="P:DNA-templated transcription initiation"/>
    <property type="evidence" value="ECO:0007669"/>
    <property type="project" value="InterPro"/>
</dbReference>
<reference evidence="9 10" key="1">
    <citation type="submission" date="2021-03" db="EMBL/GenBank/DDBJ databases">
        <title>Whole genome shotgun sequence of Actinoplanes toevensis NBRC 105298.</title>
        <authorList>
            <person name="Komaki H."/>
            <person name="Tamura T."/>
        </authorList>
    </citation>
    <scope>NUCLEOTIDE SEQUENCE [LARGE SCALE GENOMIC DNA]</scope>
    <source>
        <strain evidence="9 10">NBRC 105298</strain>
    </source>
</reference>
<comment type="subunit">
    <text evidence="2">Interacts transiently with the RNA polymerase catalytic core formed by RpoA, RpoB, RpoC and RpoZ (2 alpha, 1 beta, 1 beta' and 1 omega subunit) to form the RNA polymerase holoenzyme that can initiate transcription.</text>
</comment>
<gene>
    <name evidence="9" type="primary">rpoE_25</name>
    <name evidence="9" type="ORF">Ato02nite_071560</name>
</gene>
<dbReference type="PANTHER" id="PTHR30173">
    <property type="entry name" value="SIGMA 19 FACTOR"/>
    <property type="match status" value="1"/>
</dbReference>
<feature type="domain" description="RNA polymerase sigma-70 region 2" evidence="6">
    <location>
        <begin position="5"/>
        <end position="68"/>
    </location>
</feature>
<comment type="similarity">
    <text evidence="1">Belongs to the sigma-70 factor family. ECF subfamily.</text>
</comment>
<dbReference type="InterPro" id="IPR013325">
    <property type="entry name" value="RNA_pol_sigma_r2"/>
</dbReference>
<dbReference type="Gene3D" id="1.10.1740.10">
    <property type="match status" value="1"/>
</dbReference>
<proteinExistence type="inferred from homology"/>
<feature type="domain" description="RNA polymerase sigma factor 70 region 4 type 2" evidence="7">
    <location>
        <begin position="106"/>
        <end position="156"/>
    </location>
</feature>
<dbReference type="InterPro" id="IPR014284">
    <property type="entry name" value="RNA_pol_sigma-70_dom"/>
</dbReference>
<dbReference type="Pfam" id="PF12680">
    <property type="entry name" value="SnoaL_2"/>
    <property type="match status" value="1"/>
</dbReference>
<evidence type="ECO:0000256" key="1">
    <source>
        <dbReference type="ARBA" id="ARBA00010641"/>
    </source>
</evidence>
<protein>
    <submittedName>
        <fullName evidence="9">RNA polymerase sigma24 factor</fullName>
    </submittedName>
</protein>
<evidence type="ECO:0000313" key="10">
    <source>
        <dbReference type="Proteomes" id="UP000677082"/>
    </source>
</evidence>
<keyword evidence="4" id="KW-0731">Sigma factor</keyword>
<dbReference type="AlphaFoldDB" id="A0A919TGR0"/>
<comment type="caution">
    <text evidence="9">The sequence shown here is derived from an EMBL/GenBank/DDBJ whole genome shotgun (WGS) entry which is preliminary data.</text>
</comment>
<dbReference type="Proteomes" id="UP000677082">
    <property type="component" value="Unassembled WGS sequence"/>
</dbReference>
<evidence type="ECO:0000259" key="8">
    <source>
        <dbReference type="Pfam" id="PF12680"/>
    </source>
</evidence>
<dbReference type="PANTHER" id="PTHR30173:SF43">
    <property type="entry name" value="ECF RNA POLYMERASE SIGMA FACTOR SIGI-RELATED"/>
    <property type="match status" value="1"/>
</dbReference>
<dbReference type="NCBIfam" id="NF007214">
    <property type="entry name" value="PRK09636.1"/>
    <property type="match status" value="1"/>
</dbReference>
<organism evidence="9 10">
    <name type="scientific">Paractinoplanes toevensis</name>
    <dbReference type="NCBI Taxonomy" id="571911"/>
    <lineage>
        <taxon>Bacteria</taxon>
        <taxon>Bacillati</taxon>
        <taxon>Actinomycetota</taxon>
        <taxon>Actinomycetes</taxon>
        <taxon>Micromonosporales</taxon>
        <taxon>Micromonosporaceae</taxon>
        <taxon>Paractinoplanes</taxon>
    </lineage>
</organism>
<dbReference type="InterPro" id="IPR007627">
    <property type="entry name" value="RNA_pol_sigma70_r2"/>
</dbReference>
<dbReference type="Gene3D" id="3.10.450.50">
    <property type="match status" value="1"/>
</dbReference>
<dbReference type="InterPro" id="IPR036388">
    <property type="entry name" value="WH-like_DNA-bd_sf"/>
</dbReference>
<dbReference type="Pfam" id="PF04542">
    <property type="entry name" value="Sigma70_r2"/>
    <property type="match status" value="1"/>
</dbReference>
<evidence type="ECO:0000256" key="3">
    <source>
        <dbReference type="ARBA" id="ARBA00023015"/>
    </source>
</evidence>
<dbReference type="EMBL" id="BOQN01000092">
    <property type="protein sequence ID" value="GIM95363.1"/>
    <property type="molecule type" value="Genomic_DNA"/>
</dbReference>
<dbReference type="InterPro" id="IPR032710">
    <property type="entry name" value="NTF2-like_dom_sf"/>
</dbReference>
<dbReference type="InterPro" id="IPR037401">
    <property type="entry name" value="SnoaL-like"/>
</dbReference>
<evidence type="ECO:0000259" key="6">
    <source>
        <dbReference type="Pfam" id="PF04542"/>
    </source>
</evidence>
<dbReference type="SUPFAM" id="SSF54427">
    <property type="entry name" value="NTF2-like"/>
    <property type="match status" value="1"/>
</dbReference>
<dbReference type="GO" id="GO:0016987">
    <property type="term" value="F:sigma factor activity"/>
    <property type="evidence" value="ECO:0007669"/>
    <property type="project" value="UniProtKB-KW"/>
</dbReference>
<dbReference type="InterPro" id="IPR013324">
    <property type="entry name" value="RNA_pol_sigma_r3/r4-like"/>
</dbReference>
<name>A0A919TGR0_9ACTN</name>
<keyword evidence="5" id="KW-0804">Transcription</keyword>
<sequence length="286" mass="31646">MGMSERRQLINFTYRLLGSLTDAEDVVQETYARWYAMSAAEQQAIERPGAWLTTVAGRICLNLLGSARARRETYVGDWIPEPLPEPAESITDPADRITLDESVTMAFLVVLEAMTPAERVAFVLHDVFRYPFGEVAEIVGRTPAACRQLASSARRRVRTAQAPAAPSTEQAGIVRRFRTAWEAKDIDALIGLLDPDATATADGGGRAVTHLEPIVGGERIARAYAEIARLAGDRTTFQERTVNGRPGLVAWQDGAIATVFAFEIAGERIRRIWAVRNPEKLRPWRD</sequence>
<keyword evidence="10" id="KW-1185">Reference proteome</keyword>
<dbReference type="InterPro" id="IPR013249">
    <property type="entry name" value="RNA_pol_sigma70_r4_t2"/>
</dbReference>
<dbReference type="GO" id="GO:0003677">
    <property type="term" value="F:DNA binding"/>
    <property type="evidence" value="ECO:0007669"/>
    <property type="project" value="InterPro"/>
</dbReference>
<evidence type="ECO:0000256" key="4">
    <source>
        <dbReference type="ARBA" id="ARBA00023082"/>
    </source>
</evidence>
<feature type="domain" description="SnoaL-like" evidence="8">
    <location>
        <begin position="174"/>
        <end position="252"/>
    </location>
</feature>
<dbReference type="Pfam" id="PF08281">
    <property type="entry name" value="Sigma70_r4_2"/>
    <property type="match status" value="1"/>
</dbReference>
<evidence type="ECO:0000313" key="9">
    <source>
        <dbReference type="EMBL" id="GIM95363.1"/>
    </source>
</evidence>
<dbReference type="InterPro" id="IPR052704">
    <property type="entry name" value="ECF_Sigma-70_Domain"/>
</dbReference>
<accession>A0A919TGR0</accession>
<dbReference type="NCBIfam" id="TIGR02937">
    <property type="entry name" value="sigma70-ECF"/>
    <property type="match status" value="1"/>
</dbReference>
<dbReference type="SUPFAM" id="SSF88946">
    <property type="entry name" value="Sigma2 domain of RNA polymerase sigma factors"/>
    <property type="match status" value="1"/>
</dbReference>
<keyword evidence="3" id="KW-0805">Transcription regulation</keyword>